<dbReference type="EMBL" id="AUYB01000146">
    <property type="protein sequence ID" value="KZN30842.1"/>
    <property type="molecule type" value="Genomic_DNA"/>
</dbReference>
<dbReference type="Proteomes" id="UP000076643">
    <property type="component" value="Unassembled WGS sequence"/>
</dbReference>
<dbReference type="PROSITE" id="PS00108">
    <property type="entry name" value="PROTEIN_KINASE_ST"/>
    <property type="match status" value="1"/>
</dbReference>
<evidence type="ECO:0000256" key="4">
    <source>
        <dbReference type="ARBA" id="ARBA00022840"/>
    </source>
</evidence>
<dbReference type="InterPro" id="IPR011009">
    <property type="entry name" value="Kinase-like_dom_sf"/>
</dbReference>
<proteinExistence type="predicted"/>
<dbReference type="Gene3D" id="1.25.40.10">
    <property type="entry name" value="Tetratricopeptide repeat domain"/>
    <property type="match status" value="1"/>
</dbReference>
<dbReference type="InterPro" id="IPR011990">
    <property type="entry name" value="TPR-like_helical_dom_sf"/>
</dbReference>
<dbReference type="SMART" id="SM00028">
    <property type="entry name" value="TPR"/>
    <property type="match status" value="3"/>
</dbReference>
<name>A0A166UV41_9GAMM</name>
<dbReference type="InterPro" id="IPR019734">
    <property type="entry name" value="TPR_rpt"/>
</dbReference>
<dbReference type="AlphaFoldDB" id="A0A166UV41"/>
<dbReference type="PANTHER" id="PTHR24348:SF22">
    <property type="entry name" value="NON-SPECIFIC SERINE_THREONINE PROTEIN KINASE"/>
    <property type="match status" value="1"/>
</dbReference>
<gene>
    <name evidence="7" type="ORF">N475_24230</name>
</gene>
<evidence type="ECO:0000256" key="5">
    <source>
        <dbReference type="PROSITE-ProRule" id="PRU00339"/>
    </source>
</evidence>
<dbReference type="InterPro" id="IPR008271">
    <property type="entry name" value="Ser/Thr_kinase_AS"/>
</dbReference>
<dbReference type="RefSeq" id="WP_063358314.1">
    <property type="nucleotide sequence ID" value="NZ_AQHB01000025.1"/>
</dbReference>
<keyword evidence="1" id="KW-0808">Transferase</keyword>
<evidence type="ECO:0000259" key="6">
    <source>
        <dbReference type="PROSITE" id="PS50011"/>
    </source>
</evidence>
<dbReference type="Pfam" id="PF00069">
    <property type="entry name" value="Pkinase"/>
    <property type="match status" value="1"/>
</dbReference>
<keyword evidence="3" id="KW-0418">Kinase</keyword>
<dbReference type="GO" id="GO:0016020">
    <property type="term" value="C:membrane"/>
    <property type="evidence" value="ECO:0007669"/>
    <property type="project" value="TreeGrafter"/>
</dbReference>
<keyword evidence="8" id="KW-1185">Reference proteome</keyword>
<reference evidence="7 8" key="1">
    <citation type="submission" date="2013-07" db="EMBL/GenBank/DDBJ databases">
        <title>Comparative Genomic and Metabolomic Analysis of Twelve Strains of Pseudoalteromonas luteoviolacea.</title>
        <authorList>
            <person name="Vynne N.G."/>
            <person name="Mansson M."/>
            <person name="Gram L."/>
        </authorList>
    </citation>
    <scope>NUCLEOTIDE SEQUENCE [LARGE SCALE GENOMIC DNA]</scope>
    <source>
        <strain evidence="7 8">DSM 6061</strain>
    </source>
</reference>
<feature type="repeat" description="TPR" evidence="5">
    <location>
        <begin position="679"/>
        <end position="712"/>
    </location>
</feature>
<dbReference type="GO" id="GO:0000407">
    <property type="term" value="C:phagophore assembly site"/>
    <property type="evidence" value="ECO:0007669"/>
    <property type="project" value="TreeGrafter"/>
</dbReference>
<dbReference type="InterPro" id="IPR000719">
    <property type="entry name" value="Prot_kinase_dom"/>
</dbReference>
<evidence type="ECO:0000256" key="3">
    <source>
        <dbReference type="ARBA" id="ARBA00022777"/>
    </source>
</evidence>
<comment type="caution">
    <text evidence="7">The sequence shown here is derived from an EMBL/GenBank/DDBJ whole genome shotgun (WGS) entry which is preliminary data.</text>
</comment>
<organism evidence="7 8">
    <name type="scientific">Pseudoalteromonas luteoviolacea DSM 6061</name>
    <dbReference type="NCBI Taxonomy" id="1365250"/>
    <lineage>
        <taxon>Bacteria</taxon>
        <taxon>Pseudomonadati</taxon>
        <taxon>Pseudomonadota</taxon>
        <taxon>Gammaproteobacteria</taxon>
        <taxon>Alteromonadales</taxon>
        <taxon>Pseudoalteromonadaceae</taxon>
        <taxon>Pseudoalteromonas</taxon>
    </lineage>
</organism>
<dbReference type="SMART" id="SM00220">
    <property type="entry name" value="S_TKc"/>
    <property type="match status" value="1"/>
</dbReference>
<protein>
    <recommendedName>
        <fullName evidence="6">Protein kinase domain-containing protein</fullName>
    </recommendedName>
</protein>
<dbReference type="PROSITE" id="PS50011">
    <property type="entry name" value="PROTEIN_KINASE_DOM"/>
    <property type="match status" value="1"/>
</dbReference>
<evidence type="ECO:0000313" key="7">
    <source>
        <dbReference type="EMBL" id="KZN30842.1"/>
    </source>
</evidence>
<dbReference type="GO" id="GO:0005776">
    <property type="term" value="C:autophagosome"/>
    <property type="evidence" value="ECO:0007669"/>
    <property type="project" value="TreeGrafter"/>
</dbReference>
<keyword evidence="2" id="KW-0547">Nucleotide-binding</keyword>
<keyword evidence="4" id="KW-0067">ATP-binding</keyword>
<keyword evidence="5" id="KW-0802">TPR repeat</keyword>
<evidence type="ECO:0000313" key="8">
    <source>
        <dbReference type="Proteomes" id="UP000076643"/>
    </source>
</evidence>
<dbReference type="CDD" id="cd14014">
    <property type="entry name" value="STKc_PknB_like"/>
    <property type="match status" value="1"/>
</dbReference>
<accession>A0A166UV41</accession>
<dbReference type="SUPFAM" id="SSF48452">
    <property type="entry name" value="TPR-like"/>
    <property type="match status" value="2"/>
</dbReference>
<dbReference type="SUPFAM" id="SSF56112">
    <property type="entry name" value="Protein kinase-like (PK-like)"/>
    <property type="match status" value="1"/>
</dbReference>
<dbReference type="Gene3D" id="1.10.510.10">
    <property type="entry name" value="Transferase(Phosphotransferase) domain 1"/>
    <property type="match status" value="1"/>
</dbReference>
<dbReference type="PANTHER" id="PTHR24348">
    <property type="entry name" value="SERINE/THREONINE-PROTEIN KINASE UNC-51-RELATED"/>
    <property type="match status" value="1"/>
</dbReference>
<dbReference type="InterPro" id="IPR045269">
    <property type="entry name" value="Atg1-like"/>
</dbReference>
<dbReference type="GO" id="GO:0005829">
    <property type="term" value="C:cytosol"/>
    <property type="evidence" value="ECO:0007669"/>
    <property type="project" value="TreeGrafter"/>
</dbReference>
<evidence type="ECO:0000256" key="2">
    <source>
        <dbReference type="ARBA" id="ARBA00022741"/>
    </source>
</evidence>
<feature type="domain" description="Protein kinase" evidence="6">
    <location>
        <begin position="12"/>
        <end position="274"/>
    </location>
</feature>
<dbReference type="GO" id="GO:0005524">
    <property type="term" value="F:ATP binding"/>
    <property type="evidence" value="ECO:0007669"/>
    <property type="project" value="UniProtKB-KW"/>
</dbReference>
<dbReference type="PATRIC" id="fig|1365250.3.peg.4804"/>
<dbReference type="GO" id="GO:0004674">
    <property type="term" value="F:protein serine/threonine kinase activity"/>
    <property type="evidence" value="ECO:0007669"/>
    <property type="project" value="InterPro"/>
</dbReference>
<evidence type="ECO:0000256" key="1">
    <source>
        <dbReference type="ARBA" id="ARBA00022679"/>
    </source>
</evidence>
<feature type="repeat" description="TPR" evidence="5">
    <location>
        <begin position="579"/>
        <end position="612"/>
    </location>
</feature>
<sequence length="847" mass="95559">MQVDECFSNTYLEPIRHIASGGMGDIFLAKDTRLNRQVAVKRIRLPTALGQDQNRTQALYEARLMAKANHPNIVQLYDIVEFDSELLLVLEYVEGQTLAKHMRQKLLTLNDKLALLEKITRGIHYLHQQSLVHCDIKPSNILISDSGKVKISDFGIANILHGQNQVHDKLSSYGSTSSMSPEQLEGKQVGYTSDVFSLGVLAFELIFGCHPFGDEKGEQLTKRIRAGLCRDMDSLLPKLPEELVLLLRKMLHRSPVKRPSCKEVINVLIRTITLLEVSNSDDTASLPVNVLEKHNRSQHLSKPLLIGTMLCVLFIIIGYMGKQYFNVDEEVNYTLVLEPKVSAGSGEPNVSNLLLATIDSAVRQTVMRSPNAELIDHGEYINNRDISSLIAITGASTVLVPEVRCEATQCNVRLSRLGTDKRVVLGELGTDVQREDYLAISSIYQTFTAKLLGISGRSNSPKHAADPEFYEEYLALYHDVNFKGNYSRYHLDKTLKLIEQDPNYYALYKIARHLFLELYHAEKKDMYLSDLKALLDNAPAGYKASKPYLVDMIVYSIESGDESLATELFERFSVYGETAESLHLNGYFAYRFHRIEEAINMYSKAMALKPSLKSKYSLAVVYYDHGQFELAQSLLDEIVTAFPWYIDGRALSADLSMLRGNFNAAISNYLVVVEHHENAVDYNNLSLAYMLSSQYPEALEAAFKAKNLAPKNSSIRLNYADLLFLSSQYQLAQDEYKSIINAFRDSTDYIDTLNLGQAFAHLNQHQEALEKLHLAVKLTTDKLQYYYAATLIFTLSGESKSGLINFNAAIDGGYSPVWFNLPWFQPLCKHPTFNTLNLSLDKPICKF</sequence>
<dbReference type="PROSITE" id="PS50005">
    <property type="entry name" value="TPR"/>
    <property type="match status" value="2"/>
</dbReference>